<dbReference type="Proteomes" id="UP000094527">
    <property type="component" value="Unassembled WGS sequence"/>
</dbReference>
<protein>
    <submittedName>
        <fullName evidence="2">Uncharacterized protein</fullName>
    </submittedName>
</protein>
<accession>A0A1D2MRD0</accession>
<evidence type="ECO:0000313" key="3">
    <source>
        <dbReference type="Proteomes" id="UP000094527"/>
    </source>
</evidence>
<evidence type="ECO:0000256" key="1">
    <source>
        <dbReference type="SAM" id="SignalP"/>
    </source>
</evidence>
<keyword evidence="3" id="KW-1185">Reference proteome</keyword>
<sequence length="172" mass="18078">MQSIVVAVLCTLAVANAGFTPVIQTVHAAPVVHTVQASQLSMPCTLSCPRATPVVHAVHTAPLYKTAVIPTAYATSYKYRAAPAKIVVSHPVVVAAPRPLYKAIVPTAYASSYSYRAPAAKIITPVVQKTLITTPVLHKTVVAAPIVHHAPVLHSVVHASPIVHHAPTVLVH</sequence>
<dbReference type="AlphaFoldDB" id="A0A1D2MRD0"/>
<comment type="caution">
    <text evidence="2">The sequence shown here is derived from an EMBL/GenBank/DDBJ whole genome shotgun (WGS) entry which is preliminary data.</text>
</comment>
<keyword evidence="1" id="KW-0732">Signal</keyword>
<evidence type="ECO:0000313" key="2">
    <source>
        <dbReference type="EMBL" id="ODM95285.1"/>
    </source>
</evidence>
<name>A0A1D2MRD0_ORCCI</name>
<dbReference type="EMBL" id="LJIJ01000689">
    <property type="protein sequence ID" value="ODM95285.1"/>
    <property type="molecule type" value="Genomic_DNA"/>
</dbReference>
<dbReference type="OMA" id="CTLSCPR"/>
<organism evidence="2 3">
    <name type="scientific">Orchesella cincta</name>
    <name type="common">Springtail</name>
    <name type="synonym">Podura cincta</name>
    <dbReference type="NCBI Taxonomy" id="48709"/>
    <lineage>
        <taxon>Eukaryota</taxon>
        <taxon>Metazoa</taxon>
        <taxon>Ecdysozoa</taxon>
        <taxon>Arthropoda</taxon>
        <taxon>Hexapoda</taxon>
        <taxon>Collembola</taxon>
        <taxon>Entomobryomorpha</taxon>
        <taxon>Entomobryoidea</taxon>
        <taxon>Orchesellidae</taxon>
        <taxon>Orchesellinae</taxon>
        <taxon>Orchesella</taxon>
    </lineage>
</organism>
<gene>
    <name evidence="2" type="ORF">Ocin01_11400</name>
</gene>
<feature type="signal peptide" evidence="1">
    <location>
        <begin position="1"/>
        <end position="17"/>
    </location>
</feature>
<feature type="chain" id="PRO_5008904423" evidence="1">
    <location>
        <begin position="18"/>
        <end position="172"/>
    </location>
</feature>
<reference evidence="2 3" key="1">
    <citation type="journal article" date="2016" name="Genome Biol. Evol.">
        <title>Gene Family Evolution Reflects Adaptation to Soil Environmental Stressors in the Genome of the Collembolan Orchesella cincta.</title>
        <authorList>
            <person name="Faddeeva-Vakhrusheva A."/>
            <person name="Derks M.F."/>
            <person name="Anvar S.Y."/>
            <person name="Agamennone V."/>
            <person name="Suring W."/>
            <person name="Smit S."/>
            <person name="van Straalen N.M."/>
            <person name="Roelofs D."/>
        </authorList>
    </citation>
    <scope>NUCLEOTIDE SEQUENCE [LARGE SCALE GENOMIC DNA]</scope>
    <source>
        <tissue evidence="2">Mixed pool</tissue>
    </source>
</reference>
<proteinExistence type="predicted"/>